<evidence type="ECO:0000313" key="3">
    <source>
        <dbReference type="EnsemblProtists" id="EKX44789"/>
    </source>
</evidence>
<feature type="compositionally biased region" description="Basic and acidic residues" evidence="1">
    <location>
        <begin position="294"/>
        <end position="306"/>
    </location>
</feature>
<feature type="compositionally biased region" description="Low complexity" evidence="1">
    <location>
        <begin position="377"/>
        <end position="398"/>
    </location>
</feature>
<evidence type="ECO:0000313" key="4">
    <source>
        <dbReference type="Proteomes" id="UP000011087"/>
    </source>
</evidence>
<dbReference type="AlphaFoldDB" id="L1J9N1"/>
<feature type="compositionally biased region" description="Polar residues" evidence="1">
    <location>
        <begin position="143"/>
        <end position="160"/>
    </location>
</feature>
<feature type="compositionally biased region" description="Polar residues" evidence="1">
    <location>
        <begin position="226"/>
        <end position="237"/>
    </location>
</feature>
<evidence type="ECO:0000313" key="2">
    <source>
        <dbReference type="EMBL" id="EKX44789.1"/>
    </source>
</evidence>
<gene>
    <name evidence="2" type="ORF">GUITHDRAFT_109215</name>
</gene>
<feature type="compositionally biased region" description="Polar residues" evidence="1">
    <location>
        <begin position="1"/>
        <end position="10"/>
    </location>
</feature>
<feature type="compositionally biased region" description="Polar residues" evidence="1">
    <location>
        <begin position="318"/>
        <end position="329"/>
    </location>
</feature>
<feature type="region of interest" description="Disordered" evidence="1">
    <location>
        <begin position="1"/>
        <end position="20"/>
    </location>
</feature>
<accession>L1J9N1</accession>
<dbReference type="OrthoDB" id="10023951at2759"/>
<feature type="compositionally biased region" description="Polar residues" evidence="1">
    <location>
        <begin position="500"/>
        <end position="512"/>
    </location>
</feature>
<reference evidence="2 4" key="1">
    <citation type="journal article" date="2012" name="Nature">
        <title>Algal genomes reveal evolutionary mosaicism and the fate of nucleomorphs.</title>
        <authorList>
            <consortium name="DOE Joint Genome Institute"/>
            <person name="Curtis B.A."/>
            <person name="Tanifuji G."/>
            <person name="Burki F."/>
            <person name="Gruber A."/>
            <person name="Irimia M."/>
            <person name="Maruyama S."/>
            <person name="Arias M.C."/>
            <person name="Ball S.G."/>
            <person name="Gile G.H."/>
            <person name="Hirakawa Y."/>
            <person name="Hopkins J.F."/>
            <person name="Kuo A."/>
            <person name="Rensing S.A."/>
            <person name="Schmutz J."/>
            <person name="Symeonidi A."/>
            <person name="Elias M."/>
            <person name="Eveleigh R.J."/>
            <person name="Herman E.K."/>
            <person name="Klute M.J."/>
            <person name="Nakayama T."/>
            <person name="Obornik M."/>
            <person name="Reyes-Prieto A."/>
            <person name="Armbrust E.V."/>
            <person name="Aves S.J."/>
            <person name="Beiko R.G."/>
            <person name="Coutinho P."/>
            <person name="Dacks J.B."/>
            <person name="Durnford D.G."/>
            <person name="Fast N.M."/>
            <person name="Green B.R."/>
            <person name="Grisdale C.J."/>
            <person name="Hempel F."/>
            <person name="Henrissat B."/>
            <person name="Hoppner M.P."/>
            <person name="Ishida K."/>
            <person name="Kim E."/>
            <person name="Koreny L."/>
            <person name="Kroth P.G."/>
            <person name="Liu Y."/>
            <person name="Malik S.B."/>
            <person name="Maier U.G."/>
            <person name="McRose D."/>
            <person name="Mock T."/>
            <person name="Neilson J.A."/>
            <person name="Onodera N.T."/>
            <person name="Poole A.M."/>
            <person name="Pritham E.J."/>
            <person name="Richards T.A."/>
            <person name="Rocap G."/>
            <person name="Roy S.W."/>
            <person name="Sarai C."/>
            <person name="Schaack S."/>
            <person name="Shirato S."/>
            <person name="Slamovits C.H."/>
            <person name="Spencer D.F."/>
            <person name="Suzuki S."/>
            <person name="Worden A.Z."/>
            <person name="Zauner S."/>
            <person name="Barry K."/>
            <person name="Bell C."/>
            <person name="Bharti A.K."/>
            <person name="Crow J.A."/>
            <person name="Grimwood J."/>
            <person name="Kramer R."/>
            <person name="Lindquist E."/>
            <person name="Lucas S."/>
            <person name="Salamov A."/>
            <person name="McFadden G.I."/>
            <person name="Lane C.E."/>
            <person name="Keeling P.J."/>
            <person name="Gray M.W."/>
            <person name="Grigoriev I.V."/>
            <person name="Archibald J.M."/>
        </authorList>
    </citation>
    <scope>NUCLEOTIDE SEQUENCE</scope>
    <source>
        <strain evidence="2 4">CCMP2712</strain>
    </source>
</reference>
<dbReference type="RefSeq" id="XP_005831769.1">
    <property type="nucleotide sequence ID" value="XM_005831712.1"/>
</dbReference>
<feature type="compositionally biased region" description="Low complexity" evidence="1">
    <location>
        <begin position="122"/>
        <end position="133"/>
    </location>
</feature>
<dbReference type="EMBL" id="JH993002">
    <property type="protein sequence ID" value="EKX44789.1"/>
    <property type="molecule type" value="Genomic_DNA"/>
</dbReference>
<feature type="compositionally biased region" description="Basic and acidic residues" evidence="1">
    <location>
        <begin position="330"/>
        <end position="350"/>
    </location>
</feature>
<evidence type="ECO:0000256" key="1">
    <source>
        <dbReference type="SAM" id="MobiDB-lite"/>
    </source>
</evidence>
<sequence length="700" mass="75583">MDSPNVSVTDDSLDHSKMDRRQKLLLWQQQKAASKKENKGTSVNAAKISSPADIKQGKREGLTVITNKQANQRNSILSSASKAKGSVQSVTPRIQKNKPAEKTVLSVGKTSASKREKTVASAQKTRAAAGTRRAAQKQKSSDENTCLENVMEASQSTNRASLDASAAAEMPETQVDEQSAMEETTVESEIADLNMYLVPADDEEEAMASESEKAEDPNEDLEAEVQQVTKELSASTPKTRRVLQSEDVFTPESDHGTEESNNQTNVAPVNADEVRSNLQGTQISPLANNSTPDNDGRASSDRESSSKRRRSGMMAFTLSASGLTPLSRNSARDRMAEAMQDDHNDLDQDKSNYLRVWKFGDSEIHHLHSPSKDSSQGTAPSSDDSDAAGALSLTGSAAKSISFDNASDRLGTNDEVVLPRTPGSAMRPALSPIPQEEEEDDEAEGRKQSMEGAQENRTVAAVTPGGHRRRTGISGTPMRLSHLVQDTISSSCKKKRARQSQDVAHSSDLNTETSGSIIERAKVRATAAQKEELGTDYVLTPVRRSGRKKSGWSIEDATCIREELMTTGYAYQPNKALSMLDAFDNAKDSPTAEPQEAVASPLPEQTPKRSARKKKEEAPLSSPSDPPRSTRRTSRASTTPGKEVGDPSSIAKKRQQLKAKLAAGLTPASLSLKTDAGLQHLPFTVRESDETATTSLGKCY</sequence>
<dbReference type="Proteomes" id="UP000011087">
    <property type="component" value="Unassembled WGS sequence"/>
</dbReference>
<feature type="region of interest" description="Disordered" evidence="1">
    <location>
        <begin position="365"/>
        <end position="512"/>
    </location>
</feature>
<dbReference type="EnsemblProtists" id="EKX44789">
    <property type="protein sequence ID" value="EKX44789"/>
    <property type="gene ID" value="GUITHDRAFT_109215"/>
</dbReference>
<name>L1J9N1_GUITC</name>
<feature type="region of interest" description="Disordered" evidence="1">
    <location>
        <begin position="585"/>
        <end position="655"/>
    </location>
</feature>
<dbReference type="OMA" id="EMPIRET"/>
<reference evidence="3" key="3">
    <citation type="submission" date="2016-03" db="UniProtKB">
        <authorList>
            <consortium name="EnsemblProtists"/>
        </authorList>
    </citation>
    <scope>IDENTIFICATION</scope>
</reference>
<feature type="compositionally biased region" description="Polar residues" evidence="1">
    <location>
        <begin position="276"/>
        <end position="293"/>
    </location>
</feature>
<feature type="region of interest" description="Disordered" evidence="1">
    <location>
        <begin position="29"/>
        <end position="350"/>
    </location>
</feature>
<proteinExistence type="predicted"/>
<keyword evidence="4" id="KW-1185">Reference proteome</keyword>
<dbReference type="HOGENOM" id="CLU_394046_0_0_1"/>
<dbReference type="PaxDb" id="55529-EKX44789"/>
<dbReference type="GeneID" id="17301496"/>
<reference evidence="4" key="2">
    <citation type="submission" date="2012-11" db="EMBL/GenBank/DDBJ databases">
        <authorList>
            <person name="Kuo A."/>
            <person name="Curtis B.A."/>
            <person name="Tanifuji G."/>
            <person name="Burki F."/>
            <person name="Gruber A."/>
            <person name="Irimia M."/>
            <person name="Maruyama S."/>
            <person name="Arias M.C."/>
            <person name="Ball S.G."/>
            <person name="Gile G.H."/>
            <person name="Hirakawa Y."/>
            <person name="Hopkins J.F."/>
            <person name="Rensing S.A."/>
            <person name="Schmutz J."/>
            <person name="Symeonidi A."/>
            <person name="Elias M."/>
            <person name="Eveleigh R.J."/>
            <person name="Herman E.K."/>
            <person name="Klute M.J."/>
            <person name="Nakayama T."/>
            <person name="Obornik M."/>
            <person name="Reyes-Prieto A."/>
            <person name="Armbrust E.V."/>
            <person name="Aves S.J."/>
            <person name="Beiko R.G."/>
            <person name="Coutinho P."/>
            <person name="Dacks J.B."/>
            <person name="Durnford D.G."/>
            <person name="Fast N.M."/>
            <person name="Green B.R."/>
            <person name="Grisdale C."/>
            <person name="Hempe F."/>
            <person name="Henrissat B."/>
            <person name="Hoppner M.P."/>
            <person name="Ishida K.-I."/>
            <person name="Kim E."/>
            <person name="Koreny L."/>
            <person name="Kroth P.G."/>
            <person name="Liu Y."/>
            <person name="Malik S.-B."/>
            <person name="Maier U.G."/>
            <person name="McRose D."/>
            <person name="Mock T."/>
            <person name="Neilson J.A."/>
            <person name="Onodera N.T."/>
            <person name="Poole A.M."/>
            <person name="Pritham E.J."/>
            <person name="Richards T.A."/>
            <person name="Rocap G."/>
            <person name="Roy S.W."/>
            <person name="Sarai C."/>
            <person name="Schaack S."/>
            <person name="Shirato S."/>
            <person name="Slamovits C.H."/>
            <person name="Spencer D.F."/>
            <person name="Suzuki S."/>
            <person name="Worden A.Z."/>
            <person name="Zauner S."/>
            <person name="Barry K."/>
            <person name="Bell C."/>
            <person name="Bharti A.K."/>
            <person name="Crow J.A."/>
            <person name="Grimwood J."/>
            <person name="Kramer R."/>
            <person name="Lindquist E."/>
            <person name="Lucas S."/>
            <person name="Salamov A."/>
            <person name="McFadden G.I."/>
            <person name="Lane C.E."/>
            <person name="Keeling P.J."/>
            <person name="Gray M.W."/>
            <person name="Grigoriev I.V."/>
            <person name="Archibald J.M."/>
        </authorList>
    </citation>
    <scope>NUCLEOTIDE SEQUENCE</scope>
    <source>
        <strain evidence="4">CCMP2712</strain>
    </source>
</reference>
<feature type="compositionally biased region" description="Polar residues" evidence="1">
    <location>
        <begin position="64"/>
        <end position="94"/>
    </location>
</feature>
<protein>
    <submittedName>
        <fullName evidence="2 3">Uncharacterized protein</fullName>
    </submittedName>
</protein>
<dbReference type="KEGG" id="gtt:GUITHDRAFT_109215"/>
<organism evidence="2">
    <name type="scientific">Guillardia theta (strain CCMP2712)</name>
    <name type="common">Cryptophyte</name>
    <dbReference type="NCBI Taxonomy" id="905079"/>
    <lineage>
        <taxon>Eukaryota</taxon>
        <taxon>Cryptophyceae</taxon>
        <taxon>Pyrenomonadales</taxon>
        <taxon>Geminigeraceae</taxon>
        <taxon>Guillardia</taxon>
    </lineage>
</organism>